<protein>
    <submittedName>
        <fullName evidence="2">Uncharacterized protein</fullName>
    </submittedName>
</protein>
<accession>B7J995</accession>
<feature type="region of interest" description="Disordered" evidence="1">
    <location>
        <begin position="28"/>
        <end position="65"/>
    </location>
</feature>
<evidence type="ECO:0000313" key="2">
    <source>
        <dbReference type="EMBL" id="ACK80890.1"/>
    </source>
</evidence>
<dbReference type="HOGENOM" id="CLU_2839695_0_0_6"/>
<name>B7J995_ACIF2</name>
<evidence type="ECO:0000256" key="1">
    <source>
        <dbReference type="SAM" id="MobiDB-lite"/>
    </source>
</evidence>
<gene>
    <name evidence="2" type="ordered locus">AFE_2904</name>
</gene>
<reference evidence="2 3" key="1">
    <citation type="journal article" date="2008" name="BMC Genomics">
        <title>Acidithiobacillus ferrooxidans metabolism: from genome sequence to industrial applications.</title>
        <authorList>
            <person name="Valdes J."/>
            <person name="Pedroso I."/>
            <person name="Quatrini R."/>
            <person name="Dodson R.J."/>
            <person name="Tettelin H."/>
            <person name="Blake R.II."/>
            <person name="Eisen J.A."/>
            <person name="Holmes D.S."/>
        </authorList>
    </citation>
    <scope>NUCLEOTIDE SEQUENCE [LARGE SCALE GENOMIC DNA]</scope>
    <source>
        <strain evidence="3">ATCC 23270 / DSM 14882 / CIP 104768 / NCIMB 8455</strain>
    </source>
</reference>
<dbReference type="PaxDb" id="243159-AFE_2904"/>
<organism evidence="2 3">
    <name type="scientific">Acidithiobacillus ferrooxidans (strain ATCC 23270 / DSM 14882 / CIP 104768 / NCIMB 8455)</name>
    <name type="common">Ferrobacillus ferrooxidans (strain ATCC 23270)</name>
    <dbReference type="NCBI Taxonomy" id="243159"/>
    <lineage>
        <taxon>Bacteria</taxon>
        <taxon>Pseudomonadati</taxon>
        <taxon>Pseudomonadota</taxon>
        <taxon>Acidithiobacillia</taxon>
        <taxon>Acidithiobacillales</taxon>
        <taxon>Acidithiobacillaceae</taxon>
        <taxon>Acidithiobacillus</taxon>
    </lineage>
</organism>
<dbReference type="Proteomes" id="UP000001362">
    <property type="component" value="Chromosome"/>
</dbReference>
<sequence length="65" mass="7256">MTDEINPALRLSQAHRIGAYLFFTATRPRRKSGHSGAIDIQGPRTAGNAMTGDRRRRRSPSRHLA</sequence>
<dbReference type="KEGG" id="afr:AFE_2904"/>
<dbReference type="EMBL" id="CP001219">
    <property type="protein sequence ID" value="ACK80890.1"/>
    <property type="molecule type" value="Genomic_DNA"/>
</dbReference>
<keyword evidence="3" id="KW-1185">Reference proteome</keyword>
<proteinExistence type="predicted"/>
<dbReference type="STRING" id="243159.AFE_2904"/>
<evidence type="ECO:0000313" key="3">
    <source>
        <dbReference type="Proteomes" id="UP000001362"/>
    </source>
</evidence>
<feature type="compositionally biased region" description="Basic residues" evidence="1">
    <location>
        <begin position="54"/>
        <end position="65"/>
    </location>
</feature>
<dbReference type="AlphaFoldDB" id="B7J995"/>